<keyword evidence="2" id="KW-0378">Hydrolase</keyword>
<dbReference type="InterPro" id="IPR038718">
    <property type="entry name" value="SNF2-like_sf"/>
</dbReference>
<keyword evidence="1" id="KW-0547">Nucleotide-binding</keyword>
<keyword evidence="6" id="KW-1185">Reference proteome</keyword>
<evidence type="ECO:0000313" key="5">
    <source>
        <dbReference type="EMBL" id="EMR72008.1"/>
    </source>
</evidence>
<dbReference type="CDD" id="cd18793">
    <property type="entry name" value="SF2_C_SNF"/>
    <property type="match status" value="1"/>
</dbReference>
<dbReference type="OrthoDB" id="448448at2759"/>
<dbReference type="GO" id="GO:0005634">
    <property type="term" value="C:nucleus"/>
    <property type="evidence" value="ECO:0007669"/>
    <property type="project" value="TreeGrafter"/>
</dbReference>
<dbReference type="InterPro" id="IPR001650">
    <property type="entry name" value="Helicase_C-like"/>
</dbReference>
<dbReference type="GO" id="GO:0006281">
    <property type="term" value="P:DNA repair"/>
    <property type="evidence" value="ECO:0007669"/>
    <property type="project" value="TreeGrafter"/>
</dbReference>
<dbReference type="eggNOG" id="KOG0392">
    <property type="taxonomic scope" value="Eukaryota"/>
</dbReference>
<evidence type="ECO:0000313" key="6">
    <source>
        <dbReference type="Proteomes" id="UP000012174"/>
    </source>
</evidence>
<dbReference type="HOGENOM" id="CLU_903240_0_0_1"/>
<dbReference type="PANTHER" id="PTHR45626">
    <property type="entry name" value="TRANSCRIPTION TERMINATION FACTOR 2-RELATED"/>
    <property type="match status" value="1"/>
</dbReference>
<dbReference type="SUPFAM" id="SSF52540">
    <property type="entry name" value="P-loop containing nucleoside triphosphate hydrolases"/>
    <property type="match status" value="2"/>
</dbReference>
<dbReference type="SMART" id="SM00490">
    <property type="entry name" value="HELICc"/>
    <property type="match status" value="1"/>
</dbReference>
<dbReference type="STRING" id="1287681.M7T543"/>
<proteinExistence type="predicted"/>
<dbReference type="Gene3D" id="3.40.50.10810">
    <property type="entry name" value="Tandem AAA-ATPase domain"/>
    <property type="match status" value="1"/>
</dbReference>
<dbReference type="InterPro" id="IPR027417">
    <property type="entry name" value="P-loop_NTPase"/>
</dbReference>
<sequence>MKAAKSLVSPRRWCLTGTPIQNRIEDLTSLLKFLHFEPFAQSHAFMRYILDPLSKDTPNRTFSLQALLHTICLRRTEKLLDLPTPHFEKIVVRMCTEETSLYSEIVKKCARDVDEVVSTKKKKIKKYNVLFTAMMRLRRLCNHGTFPVCVPASTSSPSTSKIDAELESTLDLLEQHLQSKHIDYLRIDGRVKFEQRLLILQQFRESNVPVLLMSIQTGALGLNLTVASYVHIVEPQWNPSVEEQAIARAVRMGQTRSVTIIRYVVKNSVEENIVNLQKRKRNLAKFTLDERPRDGGNENLEVRRVDPW</sequence>
<dbReference type="Pfam" id="PF00176">
    <property type="entry name" value="SNF2-rel_dom"/>
    <property type="match status" value="1"/>
</dbReference>
<reference evidence="6" key="1">
    <citation type="journal article" date="2013" name="Genome Announc.">
        <title>Draft genome sequence of the grapevine dieback fungus Eutypa lata UCR-EL1.</title>
        <authorList>
            <person name="Blanco-Ulate B."/>
            <person name="Rolshausen P.E."/>
            <person name="Cantu D."/>
        </authorList>
    </citation>
    <scope>NUCLEOTIDE SEQUENCE [LARGE SCALE GENOMIC DNA]</scope>
    <source>
        <strain evidence="6">UCR-EL1</strain>
    </source>
</reference>
<dbReference type="GO" id="GO:0008094">
    <property type="term" value="F:ATP-dependent activity, acting on DNA"/>
    <property type="evidence" value="ECO:0007669"/>
    <property type="project" value="TreeGrafter"/>
</dbReference>
<evidence type="ECO:0000259" key="4">
    <source>
        <dbReference type="PROSITE" id="PS51194"/>
    </source>
</evidence>
<dbReference type="InterPro" id="IPR050628">
    <property type="entry name" value="SNF2_RAD54_helicase_TF"/>
</dbReference>
<gene>
    <name evidence="5" type="ORF">UCREL1_945</name>
</gene>
<dbReference type="PANTHER" id="PTHR45626:SF22">
    <property type="entry name" value="DNA REPAIR PROTEIN RAD5"/>
    <property type="match status" value="1"/>
</dbReference>
<evidence type="ECO:0000256" key="2">
    <source>
        <dbReference type="ARBA" id="ARBA00022801"/>
    </source>
</evidence>
<name>M7T543_EUTLA</name>
<dbReference type="Pfam" id="PF00271">
    <property type="entry name" value="Helicase_C"/>
    <property type="match status" value="1"/>
</dbReference>
<keyword evidence="3" id="KW-0067">ATP-binding</keyword>
<dbReference type="KEGG" id="ela:UCREL1_945"/>
<dbReference type="Gene3D" id="3.40.50.300">
    <property type="entry name" value="P-loop containing nucleotide triphosphate hydrolases"/>
    <property type="match status" value="1"/>
</dbReference>
<protein>
    <submittedName>
        <fullName evidence="5">Putative snf2-related protein</fullName>
    </submittedName>
</protein>
<accession>M7T543</accession>
<organism evidence="5 6">
    <name type="scientific">Eutypa lata (strain UCR-EL1)</name>
    <name type="common">Grapevine dieback disease fungus</name>
    <name type="synonym">Eutypa armeniacae</name>
    <dbReference type="NCBI Taxonomy" id="1287681"/>
    <lineage>
        <taxon>Eukaryota</taxon>
        <taxon>Fungi</taxon>
        <taxon>Dikarya</taxon>
        <taxon>Ascomycota</taxon>
        <taxon>Pezizomycotina</taxon>
        <taxon>Sordariomycetes</taxon>
        <taxon>Xylariomycetidae</taxon>
        <taxon>Xylariales</taxon>
        <taxon>Diatrypaceae</taxon>
        <taxon>Eutypa</taxon>
    </lineage>
</organism>
<dbReference type="AlphaFoldDB" id="M7T543"/>
<dbReference type="GO" id="GO:0005524">
    <property type="term" value="F:ATP binding"/>
    <property type="evidence" value="ECO:0007669"/>
    <property type="project" value="UniProtKB-KW"/>
</dbReference>
<dbReference type="InterPro" id="IPR049730">
    <property type="entry name" value="SNF2/RAD54-like_C"/>
</dbReference>
<dbReference type="GO" id="GO:0016787">
    <property type="term" value="F:hydrolase activity"/>
    <property type="evidence" value="ECO:0007669"/>
    <property type="project" value="UniProtKB-KW"/>
</dbReference>
<feature type="domain" description="Helicase C-terminal" evidence="4">
    <location>
        <begin position="112"/>
        <end position="299"/>
    </location>
</feature>
<dbReference type="PROSITE" id="PS51194">
    <property type="entry name" value="HELICASE_CTER"/>
    <property type="match status" value="1"/>
</dbReference>
<dbReference type="EMBL" id="KB705546">
    <property type="protein sequence ID" value="EMR72008.1"/>
    <property type="molecule type" value="Genomic_DNA"/>
</dbReference>
<evidence type="ECO:0000256" key="1">
    <source>
        <dbReference type="ARBA" id="ARBA00022741"/>
    </source>
</evidence>
<evidence type="ECO:0000256" key="3">
    <source>
        <dbReference type="ARBA" id="ARBA00022840"/>
    </source>
</evidence>
<dbReference type="InterPro" id="IPR000330">
    <property type="entry name" value="SNF2_N"/>
</dbReference>
<dbReference type="OMA" id="ICLRRTE"/>
<dbReference type="Proteomes" id="UP000012174">
    <property type="component" value="Unassembled WGS sequence"/>
</dbReference>